<dbReference type="EMBL" id="CASHTH010002493">
    <property type="protein sequence ID" value="CAI8030719.1"/>
    <property type="molecule type" value="Genomic_DNA"/>
</dbReference>
<evidence type="ECO:0000313" key="2">
    <source>
        <dbReference type="Proteomes" id="UP001174909"/>
    </source>
</evidence>
<accession>A0AA35SJI1</accession>
<evidence type="ECO:0000313" key="1">
    <source>
        <dbReference type="EMBL" id="CAI8030719.1"/>
    </source>
</evidence>
<dbReference type="Proteomes" id="UP001174909">
    <property type="component" value="Unassembled WGS sequence"/>
</dbReference>
<proteinExistence type="predicted"/>
<reference evidence="1" key="1">
    <citation type="submission" date="2023-03" db="EMBL/GenBank/DDBJ databases">
        <authorList>
            <person name="Steffen K."/>
            <person name="Cardenas P."/>
        </authorList>
    </citation>
    <scope>NUCLEOTIDE SEQUENCE</scope>
</reference>
<dbReference type="AlphaFoldDB" id="A0AA35SJI1"/>
<keyword evidence="2" id="KW-1185">Reference proteome</keyword>
<gene>
    <name evidence="1" type="ORF">GBAR_LOCUS17422</name>
</gene>
<organism evidence="1 2">
    <name type="scientific">Geodia barretti</name>
    <name type="common">Barrett's horny sponge</name>
    <dbReference type="NCBI Taxonomy" id="519541"/>
    <lineage>
        <taxon>Eukaryota</taxon>
        <taxon>Metazoa</taxon>
        <taxon>Porifera</taxon>
        <taxon>Demospongiae</taxon>
        <taxon>Heteroscleromorpha</taxon>
        <taxon>Tetractinellida</taxon>
        <taxon>Astrophorina</taxon>
        <taxon>Geodiidae</taxon>
        <taxon>Geodia</taxon>
    </lineage>
</organism>
<name>A0AA35SJI1_GEOBA</name>
<feature type="non-terminal residue" evidence="1">
    <location>
        <position position="275"/>
    </location>
</feature>
<protein>
    <submittedName>
        <fullName evidence="1">Uncharacterized protein</fullName>
    </submittedName>
</protein>
<comment type="caution">
    <text evidence="1">The sequence shown here is derived from an EMBL/GenBank/DDBJ whole genome shotgun (WGS) entry which is preliminary data.</text>
</comment>
<sequence>MDPVVDGLVIADVGVGGDHHQPHAVAAVRGQQIATGAQGAETGSYEHGDDRAGGVTGVDHVGLVTLGTDEVAQFQAGRCLRPVGAGVNDLSVHAGDRLRGLEVLLVGQANGVGQYGEAALALVVIPWVVIGDAYFQVTQLARLFLDRLGDVLAGCLGSGLHLGGGSGSHNQVAVELVMLLADLAHLSVKVAQSVRPVAGCPFRDVHGFQRIFAGVPVGLTVGHRNSGNSFQFLRNRNRDFGVAPVPSGSHNLMPNLKHISLLASWLCRCMRWHFQ</sequence>